<reference evidence="1" key="2">
    <citation type="journal article" date="2015" name="Data Brief">
        <title>Shoot transcriptome of the giant reed, Arundo donax.</title>
        <authorList>
            <person name="Barrero R.A."/>
            <person name="Guerrero F.D."/>
            <person name="Moolhuijzen P."/>
            <person name="Goolsby J.A."/>
            <person name="Tidwell J."/>
            <person name="Bellgard S.E."/>
            <person name="Bellgard M.I."/>
        </authorList>
    </citation>
    <scope>NUCLEOTIDE SEQUENCE</scope>
    <source>
        <tissue evidence="1">Shoot tissue taken approximately 20 cm above the soil surface</tissue>
    </source>
</reference>
<dbReference type="AlphaFoldDB" id="A0A0A9GIJ8"/>
<sequence length="45" mass="5111">MKFSKYASIALYLFPIMRVSLYPKQFSLHLLNVAYVSSGGAWAKI</sequence>
<proteinExistence type="predicted"/>
<reference evidence="1" key="1">
    <citation type="submission" date="2014-09" db="EMBL/GenBank/DDBJ databases">
        <authorList>
            <person name="Magalhaes I.L.F."/>
            <person name="Oliveira U."/>
            <person name="Santos F.R."/>
            <person name="Vidigal T.H.D.A."/>
            <person name="Brescovit A.D."/>
            <person name="Santos A.J."/>
        </authorList>
    </citation>
    <scope>NUCLEOTIDE SEQUENCE</scope>
    <source>
        <tissue evidence="1">Shoot tissue taken approximately 20 cm above the soil surface</tissue>
    </source>
</reference>
<accession>A0A0A9GIJ8</accession>
<protein>
    <submittedName>
        <fullName evidence="1">Uncharacterized protein</fullName>
    </submittedName>
</protein>
<name>A0A0A9GIJ8_ARUDO</name>
<dbReference type="EMBL" id="GBRH01173594">
    <property type="protein sequence ID" value="JAE24302.1"/>
    <property type="molecule type" value="Transcribed_RNA"/>
</dbReference>
<evidence type="ECO:0000313" key="1">
    <source>
        <dbReference type="EMBL" id="JAE24302.1"/>
    </source>
</evidence>
<organism evidence="1">
    <name type="scientific">Arundo donax</name>
    <name type="common">Giant reed</name>
    <name type="synonym">Donax arundinaceus</name>
    <dbReference type="NCBI Taxonomy" id="35708"/>
    <lineage>
        <taxon>Eukaryota</taxon>
        <taxon>Viridiplantae</taxon>
        <taxon>Streptophyta</taxon>
        <taxon>Embryophyta</taxon>
        <taxon>Tracheophyta</taxon>
        <taxon>Spermatophyta</taxon>
        <taxon>Magnoliopsida</taxon>
        <taxon>Liliopsida</taxon>
        <taxon>Poales</taxon>
        <taxon>Poaceae</taxon>
        <taxon>PACMAD clade</taxon>
        <taxon>Arundinoideae</taxon>
        <taxon>Arundineae</taxon>
        <taxon>Arundo</taxon>
    </lineage>
</organism>